<evidence type="ECO:0000313" key="10">
    <source>
        <dbReference type="Proteomes" id="UP000294527"/>
    </source>
</evidence>
<name>A0A1Y4P859_9BACT</name>
<feature type="transmembrane region" description="Helical" evidence="1">
    <location>
        <begin position="6"/>
        <end position="26"/>
    </location>
</feature>
<evidence type="ECO:0000313" key="8">
    <source>
        <dbReference type="EMBL" id="WHX09543.1"/>
    </source>
</evidence>
<reference evidence="4 13" key="4">
    <citation type="submission" date="2019-11" db="EMBL/GenBank/DDBJ databases">
        <title>Complete genome sequence of Bacteroides dorei DSM 17855.</title>
        <authorList>
            <person name="Russell J.T."/>
        </authorList>
    </citation>
    <scope>NUCLEOTIDE SEQUENCE [LARGE SCALE GENOMIC DNA]</scope>
    <source>
        <strain evidence="4 13">DSM 17855</strain>
    </source>
</reference>
<dbReference type="Proteomes" id="UP000441162">
    <property type="component" value="Unassembled WGS sequence"/>
</dbReference>
<accession>A0A1Y4P859</accession>
<evidence type="ECO:0000313" key="9">
    <source>
        <dbReference type="Proteomes" id="UP000283678"/>
    </source>
</evidence>
<dbReference type="InterPro" id="IPR038179">
    <property type="entry name" value="NigD-like_N_sf"/>
</dbReference>
<dbReference type="AlphaFoldDB" id="A0A1Y4P859"/>
<evidence type="ECO:0008006" key="14">
    <source>
        <dbReference type="Google" id="ProtNLM"/>
    </source>
</evidence>
<reference evidence="11 12" key="2">
    <citation type="journal article" date="2019" name="Nat. Med.">
        <title>A library of human gut bacterial isolates paired with longitudinal multiomics data enables mechanistic microbiome research.</title>
        <authorList>
            <person name="Poyet M."/>
            <person name="Groussin M."/>
            <person name="Gibbons S.M."/>
            <person name="Avila-Pacheco J."/>
            <person name="Jiang X."/>
            <person name="Kearney S.M."/>
            <person name="Perrotta A.R."/>
            <person name="Berdy B."/>
            <person name="Zhao S."/>
            <person name="Lieberman T.D."/>
            <person name="Swanson P.K."/>
            <person name="Smith M."/>
            <person name="Roesemann S."/>
            <person name="Alexander J.E."/>
            <person name="Rich S.A."/>
            <person name="Livny J."/>
            <person name="Vlamakis H."/>
            <person name="Clish C."/>
            <person name="Bullock K."/>
            <person name="Deik A."/>
            <person name="Scott J."/>
            <person name="Pierce K.A."/>
            <person name="Xavier R.J."/>
            <person name="Alm E.J."/>
        </authorList>
    </citation>
    <scope>NUCLEOTIDE SEQUENCE [LARGE SCALE GENOMIC DNA]</scope>
    <source>
        <strain evidence="2 12">BIOML-A1</strain>
        <strain evidence="3 11">BIOML-A4</strain>
    </source>
</reference>
<dbReference type="Proteomes" id="UP000294527">
    <property type="component" value="Unassembled WGS sequence"/>
</dbReference>
<dbReference type="Proteomes" id="UP001177934">
    <property type="component" value="Chromosome"/>
</dbReference>
<dbReference type="EMBL" id="CP046176">
    <property type="protein sequence ID" value="QJR77987.1"/>
    <property type="molecule type" value="Genomic_DNA"/>
</dbReference>
<dbReference type="Proteomes" id="UP000283678">
    <property type="component" value="Unassembled WGS sequence"/>
</dbReference>
<evidence type="ECO:0000256" key="1">
    <source>
        <dbReference type="SAM" id="Phobius"/>
    </source>
</evidence>
<reference evidence="5 9" key="1">
    <citation type="submission" date="2018-08" db="EMBL/GenBank/DDBJ databases">
        <title>A genome reference for cultivated species of the human gut microbiota.</title>
        <authorList>
            <person name="Zou Y."/>
            <person name="Xue W."/>
            <person name="Luo G."/>
        </authorList>
    </citation>
    <scope>NUCLEOTIDE SEQUENCE [LARGE SCALE GENOMIC DNA]</scope>
    <source>
        <strain evidence="5 9">AF14-1AC</strain>
    </source>
</reference>
<reference evidence="8" key="5">
    <citation type="journal article" date="2023" name="Nat. Commun.">
        <title>Identification of a novel Human Milk Oligosaccharides utilization cluster in the infant gut commensal Bacteroides dorei.</title>
        <authorList>
            <person name="Kijner S."/>
            <person name="Ennis D."/>
            <person name="Shmorak S."/>
            <person name="Florentin A."/>
            <person name="Yassour M."/>
        </authorList>
    </citation>
    <scope>NUCLEOTIDE SEQUENCE</scope>
    <source>
        <strain evidence="8">2</strain>
    </source>
</reference>
<evidence type="ECO:0000313" key="5">
    <source>
        <dbReference type="EMBL" id="RGV73839.1"/>
    </source>
</evidence>
<evidence type="ECO:0000313" key="2">
    <source>
        <dbReference type="EMBL" id="KAA5391465.1"/>
    </source>
</evidence>
<keyword evidence="1" id="KW-1133">Transmembrane helix</keyword>
<sequence>MKQSRFYILFFFVVFVVCIGLFCSCLSNDDDAQWSKFNGVYVTVSGDNIRGYKLYTDFGAILVPTEESLNRIPWLKEVQRAIVSFNLLEENENITQLEDGKTYDIILNSTNGMSQQIPTFTVHVDTLSEEYQISGQDSIHLKNKSIYSLDKTAGAFYIKNGYMNIVPTFEYDLYKPVFFLLYYDGEKDIDISNNKLNLNLYFNNSIQSSNNSISSFISLEMPGEIYYKFQDKGMNDDDLIDVYLNSETVSGQEQIHCKMALKDFMLP</sequence>
<dbReference type="Proteomes" id="UP000481616">
    <property type="component" value="Unassembled WGS sequence"/>
</dbReference>
<dbReference type="EMBL" id="QRZL01000017">
    <property type="protein sequence ID" value="RGV73839.1"/>
    <property type="molecule type" value="Genomic_DNA"/>
</dbReference>
<proteinExistence type="predicted"/>
<dbReference type="EMBL" id="VVYY01000042">
    <property type="protein sequence ID" value="KAA5391465.1"/>
    <property type="molecule type" value="Genomic_DNA"/>
</dbReference>
<dbReference type="Gene3D" id="2.40.50.500">
    <property type="entry name" value="NigD-like N-terminal OB domain"/>
    <property type="match status" value="1"/>
</dbReference>
<protein>
    <recommendedName>
        <fullName evidence="14">NigD-like C-terminal beta sandwich domain-containing protein</fullName>
    </recommendedName>
</protein>
<keyword evidence="1" id="KW-0812">Transmembrane</keyword>
<evidence type="ECO:0000313" key="11">
    <source>
        <dbReference type="Proteomes" id="UP000441162"/>
    </source>
</evidence>
<dbReference type="Proteomes" id="UP000500949">
    <property type="component" value="Chromosome"/>
</dbReference>
<dbReference type="GeneID" id="93448410"/>
<reference evidence="6 10" key="3">
    <citation type="journal article" date="2019" name="Nat. Microbiol.">
        <title>Genomic variation and strain-specific functional adaptation in the human gut microbiome during early life.</title>
        <authorList>
            <person name="Vatanen T."/>
            <person name="Plichta D.R."/>
            <person name="Somani J."/>
            <person name="Munch P.C."/>
            <person name="Arthur T.D."/>
            <person name="Hall A.B."/>
            <person name="Rudolf S."/>
            <person name="Oakeley E.J."/>
            <person name="Ke X."/>
            <person name="Young R.A."/>
            <person name="Haiser H.J."/>
            <person name="Kolde R."/>
            <person name="Yassour M."/>
            <person name="Luopajarvi K."/>
            <person name="Siljander H."/>
            <person name="Virtanen S.M."/>
            <person name="Ilonen J."/>
            <person name="Uibo R."/>
            <person name="Tillmann V."/>
            <person name="Mokurov S."/>
            <person name="Dorshakova N."/>
            <person name="Porter J.A."/>
            <person name="McHardy A.C."/>
            <person name="Lahdesmaki H."/>
            <person name="Vlamakis H."/>
            <person name="Huttenhower C."/>
            <person name="Knip M."/>
            <person name="Xavier R.J."/>
        </authorList>
    </citation>
    <scope>NUCLEOTIDE SEQUENCE [LARGE SCALE GENOMIC DNA]</scope>
    <source>
        <strain evidence="6 10">RJX1047</strain>
    </source>
</reference>
<evidence type="ECO:0000313" key="4">
    <source>
        <dbReference type="EMBL" id="QJR77987.1"/>
    </source>
</evidence>
<evidence type="ECO:0000313" key="7">
    <source>
        <dbReference type="EMBL" id="TDA73494.1"/>
    </source>
</evidence>
<evidence type="ECO:0000313" key="3">
    <source>
        <dbReference type="EMBL" id="KAA5401042.1"/>
    </source>
</evidence>
<dbReference type="PROSITE" id="PS51257">
    <property type="entry name" value="PROKAR_LIPOPROTEIN"/>
    <property type="match status" value="1"/>
</dbReference>
<gene>
    <name evidence="5" type="ORF">DWW04_15450</name>
    <name evidence="7" type="ORF">E1I98_19310</name>
    <name evidence="6" type="ORF">E1I98_25945</name>
    <name evidence="3" type="ORF">F2Y51_23580</name>
    <name evidence="2" type="ORF">F2Y58_23695</name>
    <name evidence="4" type="ORF">GKD17_17205</name>
    <name evidence="8" type="ORF">QNN11_20080</name>
</gene>
<evidence type="ECO:0000313" key="13">
    <source>
        <dbReference type="Proteomes" id="UP000500949"/>
    </source>
</evidence>
<organism evidence="5 9">
    <name type="scientific">Phocaeicola dorei</name>
    <dbReference type="NCBI Taxonomy" id="357276"/>
    <lineage>
        <taxon>Bacteria</taxon>
        <taxon>Pseudomonadati</taxon>
        <taxon>Bacteroidota</taxon>
        <taxon>Bacteroidia</taxon>
        <taxon>Bacteroidales</taxon>
        <taxon>Bacteroidaceae</taxon>
        <taxon>Phocaeicola</taxon>
    </lineage>
</organism>
<dbReference type="EMBL" id="SLTU01000010">
    <property type="protein sequence ID" value="TDA70949.1"/>
    <property type="molecule type" value="Genomic_DNA"/>
</dbReference>
<dbReference type="EMBL" id="VVZA01000045">
    <property type="protein sequence ID" value="KAA5401042.1"/>
    <property type="molecule type" value="Genomic_DNA"/>
</dbReference>
<dbReference type="RefSeq" id="WP_007831563.1">
    <property type="nucleotide sequence ID" value="NZ_CAXSLT010000033.1"/>
</dbReference>
<evidence type="ECO:0000313" key="6">
    <source>
        <dbReference type="EMBL" id="TDA70949.1"/>
    </source>
</evidence>
<keyword evidence="1" id="KW-0472">Membrane</keyword>
<dbReference type="EMBL" id="SLTU01000002">
    <property type="protein sequence ID" value="TDA73494.1"/>
    <property type="molecule type" value="Genomic_DNA"/>
</dbReference>
<evidence type="ECO:0000313" key="12">
    <source>
        <dbReference type="Proteomes" id="UP000481616"/>
    </source>
</evidence>
<dbReference type="EMBL" id="CP126056">
    <property type="protein sequence ID" value="WHX09543.1"/>
    <property type="molecule type" value="Genomic_DNA"/>
</dbReference>